<organism evidence="1 2">
    <name type="scientific">Krasilnikovia cinnamomea</name>
    <dbReference type="NCBI Taxonomy" id="349313"/>
    <lineage>
        <taxon>Bacteria</taxon>
        <taxon>Bacillati</taxon>
        <taxon>Actinomycetota</taxon>
        <taxon>Actinomycetes</taxon>
        <taxon>Micromonosporales</taxon>
        <taxon>Micromonosporaceae</taxon>
        <taxon>Krasilnikovia</taxon>
    </lineage>
</organism>
<protein>
    <submittedName>
        <fullName evidence="1">Uncharacterized protein</fullName>
    </submittedName>
</protein>
<proteinExistence type="predicted"/>
<evidence type="ECO:0000313" key="1">
    <source>
        <dbReference type="EMBL" id="RZU52529.1"/>
    </source>
</evidence>
<name>A0A4Q7ZQ88_9ACTN</name>
<dbReference type="Proteomes" id="UP000292564">
    <property type="component" value="Unassembled WGS sequence"/>
</dbReference>
<comment type="caution">
    <text evidence="1">The sequence shown here is derived from an EMBL/GenBank/DDBJ whole genome shotgun (WGS) entry which is preliminary data.</text>
</comment>
<reference evidence="1 2" key="1">
    <citation type="submission" date="2019-02" db="EMBL/GenBank/DDBJ databases">
        <title>Sequencing the genomes of 1000 actinobacteria strains.</title>
        <authorList>
            <person name="Klenk H.-P."/>
        </authorList>
    </citation>
    <scope>NUCLEOTIDE SEQUENCE [LARGE SCALE GENOMIC DNA]</scope>
    <source>
        <strain evidence="1 2">DSM 45162</strain>
    </source>
</reference>
<accession>A0A4Q7ZQ88</accession>
<sequence length="74" mass="7970">MFANPNPARLTRLARRPIRAVCLDMAHSDPDSPCPYCNSEANPTTDDDPILGLALLRHVELAAEDAELAGWAAA</sequence>
<keyword evidence="2" id="KW-1185">Reference proteome</keyword>
<dbReference type="OrthoDB" id="3403640at2"/>
<evidence type="ECO:0000313" key="2">
    <source>
        <dbReference type="Proteomes" id="UP000292564"/>
    </source>
</evidence>
<gene>
    <name evidence="1" type="ORF">EV385_4395</name>
</gene>
<dbReference type="EMBL" id="SHKY01000001">
    <property type="protein sequence ID" value="RZU52529.1"/>
    <property type="molecule type" value="Genomic_DNA"/>
</dbReference>
<dbReference type="RefSeq" id="WP_130511131.1">
    <property type="nucleotide sequence ID" value="NZ_SHKY01000001.1"/>
</dbReference>
<dbReference type="AlphaFoldDB" id="A0A4Q7ZQ88"/>